<comment type="caution">
    <text evidence="2">The sequence shown here is derived from an EMBL/GenBank/DDBJ whole genome shotgun (WGS) entry which is preliminary data.</text>
</comment>
<evidence type="ECO:0000313" key="3">
    <source>
        <dbReference type="Proteomes" id="UP000826656"/>
    </source>
</evidence>
<keyword evidence="3" id="KW-1185">Reference proteome</keyword>
<evidence type="ECO:0000256" key="1">
    <source>
        <dbReference type="SAM" id="SignalP"/>
    </source>
</evidence>
<feature type="signal peptide" evidence="1">
    <location>
        <begin position="1"/>
        <end position="24"/>
    </location>
</feature>
<proteinExistence type="predicted"/>
<sequence>MKNLSSLVVCLPVLFIVLCTKTRGIHLEASKESNYPLPGAVQPCDPEKCNTQCFDKYQNKPDPPGITETLLGGTCLGDDCIKSDKGKRSCHGPGIHPRCNMAYKTPNVMTQGYP</sequence>
<gene>
    <name evidence="2" type="ORF">KY290_032504</name>
</gene>
<protein>
    <submittedName>
        <fullName evidence="2">Uncharacterized protein</fullName>
    </submittedName>
</protein>
<feature type="chain" id="PRO_5045987272" evidence="1">
    <location>
        <begin position="25"/>
        <end position="114"/>
    </location>
</feature>
<dbReference type="EMBL" id="JAIVGD010000023">
    <property type="protein sequence ID" value="KAH0744511.1"/>
    <property type="molecule type" value="Genomic_DNA"/>
</dbReference>
<evidence type="ECO:0000313" key="2">
    <source>
        <dbReference type="EMBL" id="KAH0744511.1"/>
    </source>
</evidence>
<name>A0ABQ7UDW3_SOLTU</name>
<organism evidence="2 3">
    <name type="scientific">Solanum tuberosum</name>
    <name type="common">Potato</name>
    <dbReference type="NCBI Taxonomy" id="4113"/>
    <lineage>
        <taxon>Eukaryota</taxon>
        <taxon>Viridiplantae</taxon>
        <taxon>Streptophyta</taxon>
        <taxon>Embryophyta</taxon>
        <taxon>Tracheophyta</taxon>
        <taxon>Spermatophyta</taxon>
        <taxon>Magnoliopsida</taxon>
        <taxon>eudicotyledons</taxon>
        <taxon>Gunneridae</taxon>
        <taxon>Pentapetalae</taxon>
        <taxon>asterids</taxon>
        <taxon>lamiids</taxon>
        <taxon>Solanales</taxon>
        <taxon>Solanaceae</taxon>
        <taxon>Solanoideae</taxon>
        <taxon>Solaneae</taxon>
        <taxon>Solanum</taxon>
    </lineage>
</organism>
<dbReference type="Proteomes" id="UP000826656">
    <property type="component" value="Unassembled WGS sequence"/>
</dbReference>
<accession>A0ABQ7UDW3</accession>
<keyword evidence="1" id="KW-0732">Signal</keyword>
<reference evidence="2 3" key="1">
    <citation type="journal article" date="2021" name="bioRxiv">
        <title>Chromosome-scale and haplotype-resolved genome assembly of a tetraploid potato cultivar.</title>
        <authorList>
            <person name="Sun H."/>
            <person name="Jiao W.-B."/>
            <person name="Krause K."/>
            <person name="Campoy J.A."/>
            <person name="Goel M."/>
            <person name="Folz-Donahue K."/>
            <person name="Kukat C."/>
            <person name="Huettel B."/>
            <person name="Schneeberger K."/>
        </authorList>
    </citation>
    <scope>NUCLEOTIDE SEQUENCE [LARGE SCALE GENOMIC DNA]</scope>
    <source>
        <strain evidence="2">SolTubOtavaFocal</strain>
        <tissue evidence="2">Leaves</tissue>
    </source>
</reference>